<evidence type="ECO:0000256" key="1">
    <source>
        <dbReference type="ARBA" id="ARBA00004173"/>
    </source>
</evidence>
<dbReference type="GO" id="GO:0008631">
    <property type="term" value="P:intrinsic apoptotic signaling pathway in response to oxidative stress"/>
    <property type="evidence" value="ECO:0000318"/>
    <property type="project" value="GO_Central"/>
</dbReference>
<dbReference type="GO" id="GO:0005739">
    <property type="term" value="C:mitochondrion"/>
    <property type="evidence" value="ECO:0000318"/>
    <property type="project" value="GO_Central"/>
</dbReference>
<reference evidence="8" key="3">
    <citation type="submission" date="2025-09" db="UniProtKB">
        <authorList>
            <consortium name="Ensembl"/>
        </authorList>
    </citation>
    <scope>IDENTIFICATION</scope>
</reference>
<organism evidence="8 9">
    <name type="scientific">Anolis carolinensis</name>
    <name type="common">Green anole</name>
    <name type="synonym">American chameleon</name>
    <dbReference type="NCBI Taxonomy" id="28377"/>
    <lineage>
        <taxon>Eukaryota</taxon>
        <taxon>Metazoa</taxon>
        <taxon>Chordata</taxon>
        <taxon>Craniata</taxon>
        <taxon>Vertebrata</taxon>
        <taxon>Euteleostomi</taxon>
        <taxon>Lepidosauria</taxon>
        <taxon>Squamata</taxon>
        <taxon>Bifurcata</taxon>
        <taxon>Unidentata</taxon>
        <taxon>Episquamata</taxon>
        <taxon>Toxicofera</taxon>
        <taxon>Iguania</taxon>
        <taxon>Dactyloidae</taxon>
        <taxon>Anolis</taxon>
    </lineage>
</organism>
<comment type="subcellular location">
    <subcellularLocation>
        <location evidence="1">Mitochondrion</location>
    </subcellularLocation>
</comment>
<keyword evidence="3" id="KW-0809">Transit peptide</keyword>
<dbReference type="Bgee" id="ENSACAG00000000992">
    <property type="expression patterns" value="Expressed in ovary and 13 other cell types or tissues"/>
</dbReference>
<dbReference type="InterPro" id="IPR009062">
    <property type="entry name" value="Smac/DIABLO-like_sf"/>
</dbReference>
<feature type="signal peptide" evidence="7">
    <location>
        <begin position="1"/>
        <end position="18"/>
    </location>
</feature>
<dbReference type="AlphaFoldDB" id="A0A803T3M4"/>
<evidence type="ECO:0000256" key="5">
    <source>
        <dbReference type="ARBA" id="ARBA00033049"/>
    </source>
</evidence>
<dbReference type="Ensembl" id="ENSACAT00000051224.1">
    <property type="protein sequence ID" value="ENSACAP00000029814.1"/>
    <property type="gene ID" value="ENSACAG00000000992.3"/>
</dbReference>
<dbReference type="GO" id="GO:0035631">
    <property type="term" value="C:CD40 receptor complex"/>
    <property type="evidence" value="ECO:0007669"/>
    <property type="project" value="Ensembl"/>
</dbReference>
<proteinExistence type="inferred from homology"/>
<dbReference type="GO" id="GO:0009898">
    <property type="term" value="C:cytoplasmic side of plasma membrane"/>
    <property type="evidence" value="ECO:0007669"/>
    <property type="project" value="Ensembl"/>
</dbReference>
<reference evidence="8" key="1">
    <citation type="submission" date="2009-12" db="EMBL/GenBank/DDBJ databases">
        <title>The Genome Sequence of Anolis carolinensis (Green Anole Lizard).</title>
        <authorList>
            <consortium name="The Genome Sequencing Platform"/>
            <person name="Di Palma F."/>
            <person name="Alfoldi J."/>
            <person name="Heiman D."/>
            <person name="Young S."/>
            <person name="Grabherr M."/>
            <person name="Johnson J."/>
            <person name="Lander E.S."/>
            <person name="Lindblad-Toh K."/>
        </authorList>
    </citation>
    <scope>NUCLEOTIDE SEQUENCE [LARGE SCALE GENOMIC DNA]</scope>
    <source>
        <strain evidence="8">JBL SC #1</strain>
    </source>
</reference>
<dbReference type="SUPFAM" id="SSF46984">
    <property type="entry name" value="Smac/diablo"/>
    <property type="match status" value="1"/>
</dbReference>
<evidence type="ECO:0000256" key="3">
    <source>
        <dbReference type="ARBA" id="ARBA00022946"/>
    </source>
</evidence>
<dbReference type="GO" id="GO:0005829">
    <property type="term" value="C:cytosol"/>
    <property type="evidence" value="ECO:0007669"/>
    <property type="project" value="Ensembl"/>
</dbReference>
<keyword evidence="2" id="KW-0053">Apoptosis</keyword>
<feature type="chain" id="PRO_5032305290" description="Direct IAP-binding protein with low pI" evidence="7">
    <location>
        <begin position="19"/>
        <end position="272"/>
    </location>
</feature>
<keyword evidence="4" id="KW-0496">Mitochondrion</keyword>
<sequence>MAAWSVGWLRTWCFLARQSRPLLAPLRTRCASGLRGPWSKAAALGLGATLAAIPITQKHDPSSLSNEALIRRAASLVTDSTGTLLSQTTYALIDALTEYTTAVYTLVSLYQKYAHLIGKMNSKEEDAVWQVIIGARVEMTEKQQEYLKLESRWMTALRLSEMAAEAAYQSGSTNESVDADVIRTWLRSSRLTIEDKPVFTCIVSPIGLHSHTRGFILVQHPKFLFFFQIIFIEIFSAYIKEKAWVDISEERKLKNRKDKKKEKQREKGRKEF</sequence>
<dbReference type="InterPro" id="IPR015142">
    <property type="entry name" value="Smac_DIABLO"/>
</dbReference>
<dbReference type="InParanoid" id="A0A803T3M4"/>
<dbReference type="PANTHER" id="PTHR32247:SF3">
    <property type="entry name" value="DIABLO IAP-BINDING MITOCHONDRIAL PROTEIN"/>
    <property type="match status" value="1"/>
</dbReference>
<evidence type="ECO:0000256" key="2">
    <source>
        <dbReference type="ARBA" id="ARBA00022703"/>
    </source>
</evidence>
<dbReference type="Proteomes" id="UP000001646">
    <property type="component" value="Unplaced"/>
</dbReference>
<evidence type="ECO:0000313" key="9">
    <source>
        <dbReference type="Proteomes" id="UP000001646"/>
    </source>
</evidence>
<comment type="similarity">
    <text evidence="6">Belongs to the Smac/DIABLO protein family.</text>
</comment>
<name>A0A803T3M4_ANOCA</name>
<keyword evidence="7" id="KW-0732">Signal</keyword>
<evidence type="ECO:0000313" key="8">
    <source>
        <dbReference type="Ensembl" id="ENSACAP00000029814.1"/>
    </source>
</evidence>
<protein>
    <recommendedName>
        <fullName evidence="5">Direct IAP-binding protein with low pI</fullName>
    </recommendedName>
</protein>
<gene>
    <name evidence="8" type="primary">DIABLO</name>
</gene>
<reference evidence="8" key="2">
    <citation type="submission" date="2025-08" db="UniProtKB">
        <authorList>
            <consortium name="Ensembl"/>
        </authorList>
    </citation>
    <scope>IDENTIFICATION</scope>
</reference>
<keyword evidence="9" id="KW-1185">Reference proteome</keyword>
<evidence type="ECO:0000256" key="6">
    <source>
        <dbReference type="ARBA" id="ARBA00046319"/>
    </source>
</evidence>
<dbReference type="Gene3D" id="1.20.58.70">
    <property type="match status" value="1"/>
</dbReference>
<accession>A0A803T3M4</accession>
<dbReference type="Pfam" id="PF09057">
    <property type="entry name" value="Smac_DIABLO"/>
    <property type="match status" value="1"/>
</dbReference>
<dbReference type="GO" id="GO:0043065">
    <property type="term" value="P:positive regulation of apoptotic process"/>
    <property type="evidence" value="ECO:0007669"/>
    <property type="project" value="Ensembl"/>
</dbReference>
<dbReference type="GO" id="GO:0051402">
    <property type="term" value="P:neuron apoptotic process"/>
    <property type="evidence" value="ECO:0000318"/>
    <property type="project" value="GO_Central"/>
</dbReference>
<dbReference type="GeneTree" id="ENSGT00390000007237"/>
<dbReference type="PANTHER" id="PTHR32247">
    <property type="entry name" value="DIABLO HOMOLOG, MITOCHONDRIAL"/>
    <property type="match status" value="1"/>
</dbReference>
<evidence type="ECO:0000256" key="4">
    <source>
        <dbReference type="ARBA" id="ARBA00023128"/>
    </source>
</evidence>
<dbReference type="FunFam" id="1.20.58.70:FF:000012">
    <property type="entry name" value="diablo homolog, mitochondrial isoform X1"/>
    <property type="match status" value="1"/>
</dbReference>
<evidence type="ECO:0000256" key="7">
    <source>
        <dbReference type="SAM" id="SignalP"/>
    </source>
</evidence>